<keyword evidence="2 7" id="KW-0813">Transport</keyword>
<keyword evidence="10" id="KW-1185">Reference proteome</keyword>
<dbReference type="PANTHER" id="PTHR30465:SF0">
    <property type="entry name" value="OLIGOPEPTIDE TRANSPORT SYSTEM PERMEASE PROTEIN APPB"/>
    <property type="match status" value="1"/>
</dbReference>
<evidence type="ECO:0000313" key="10">
    <source>
        <dbReference type="Proteomes" id="UP000214689"/>
    </source>
</evidence>
<name>A0A223AQR8_9FIRM</name>
<dbReference type="AlphaFoldDB" id="A0A223AQR8"/>
<dbReference type="OrthoDB" id="9789439at2"/>
<keyword evidence="6 7" id="KW-0472">Membrane</keyword>
<comment type="similarity">
    <text evidence="7">Belongs to the binding-protein-dependent transport system permease family.</text>
</comment>
<feature type="transmembrane region" description="Helical" evidence="7">
    <location>
        <begin position="12"/>
        <end position="33"/>
    </location>
</feature>
<dbReference type="InterPro" id="IPR000515">
    <property type="entry name" value="MetI-like"/>
</dbReference>
<evidence type="ECO:0000256" key="7">
    <source>
        <dbReference type="RuleBase" id="RU363032"/>
    </source>
</evidence>
<gene>
    <name evidence="9" type="ORF">AXF17_01730</name>
</gene>
<evidence type="ECO:0000256" key="3">
    <source>
        <dbReference type="ARBA" id="ARBA00022475"/>
    </source>
</evidence>
<dbReference type="GO" id="GO:0005886">
    <property type="term" value="C:plasma membrane"/>
    <property type="evidence" value="ECO:0007669"/>
    <property type="project" value="UniProtKB-SubCell"/>
</dbReference>
<feature type="transmembrane region" description="Helical" evidence="7">
    <location>
        <begin position="191"/>
        <end position="212"/>
    </location>
</feature>
<feature type="domain" description="ABC transmembrane type-1" evidence="8">
    <location>
        <begin position="105"/>
        <end position="312"/>
    </location>
</feature>
<keyword evidence="3" id="KW-1003">Cell membrane</keyword>
<evidence type="ECO:0000313" key="9">
    <source>
        <dbReference type="EMBL" id="ASS37314.1"/>
    </source>
</evidence>
<dbReference type="GO" id="GO:0055085">
    <property type="term" value="P:transmembrane transport"/>
    <property type="evidence" value="ECO:0007669"/>
    <property type="project" value="InterPro"/>
</dbReference>
<evidence type="ECO:0000256" key="1">
    <source>
        <dbReference type="ARBA" id="ARBA00004651"/>
    </source>
</evidence>
<proteinExistence type="inferred from homology"/>
<feature type="transmembrane region" description="Helical" evidence="7">
    <location>
        <begin position="293"/>
        <end position="315"/>
    </location>
</feature>
<evidence type="ECO:0000256" key="6">
    <source>
        <dbReference type="ARBA" id="ARBA00023136"/>
    </source>
</evidence>
<keyword evidence="5 7" id="KW-1133">Transmembrane helix</keyword>
<dbReference type="RefSeq" id="WP_094233538.1">
    <property type="nucleotide sequence ID" value="NZ_CP016199.1"/>
</dbReference>
<dbReference type="Gene3D" id="1.10.3720.10">
    <property type="entry name" value="MetI-like"/>
    <property type="match status" value="1"/>
</dbReference>
<feature type="transmembrane region" description="Helical" evidence="7">
    <location>
        <begin position="247"/>
        <end position="273"/>
    </location>
</feature>
<dbReference type="Pfam" id="PF00528">
    <property type="entry name" value="BPD_transp_1"/>
    <property type="match status" value="1"/>
</dbReference>
<evidence type="ECO:0000256" key="4">
    <source>
        <dbReference type="ARBA" id="ARBA00022692"/>
    </source>
</evidence>
<dbReference type="PROSITE" id="PS50928">
    <property type="entry name" value="ABC_TM1"/>
    <property type="match status" value="1"/>
</dbReference>
<dbReference type="Pfam" id="PF19300">
    <property type="entry name" value="BPD_transp_1_N"/>
    <property type="match status" value="1"/>
</dbReference>
<organism evidence="9 10">
    <name type="scientific">Mogibacterium pumilum</name>
    <dbReference type="NCBI Taxonomy" id="86332"/>
    <lineage>
        <taxon>Bacteria</taxon>
        <taxon>Bacillati</taxon>
        <taxon>Bacillota</taxon>
        <taxon>Clostridia</taxon>
        <taxon>Peptostreptococcales</taxon>
        <taxon>Anaerovoracaceae</taxon>
        <taxon>Mogibacterium</taxon>
    </lineage>
</organism>
<dbReference type="EMBL" id="CP016199">
    <property type="protein sequence ID" value="ASS37314.1"/>
    <property type="molecule type" value="Genomic_DNA"/>
</dbReference>
<dbReference type="Proteomes" id="UP000214689">
    <property type="component" value="Chromosome"/>
</dbReference>
<feature type="transmembrane region" description="Helical" evidence="7">
    <location>
        <begin position="100"/>
        <end position="124"/>
    </location>
</feature>
<accession>A0A223AQR8</accession>
<keyword evidence="4 7" id="KW-0812">Transmembrane</keyword>
<feature type="transmembrane region" description="Helical" evidence="7">
    <location>
        <begin position="145"/>
        <end position="171"/>
    </location>
</feature>
<evidence type="ECO:0000256" key="5">
    <source>
        <dbReference type="ARBA" id="ARBA00022989"/>
    </source>
</evidence>
<dbReference type="CDD" id="cd06261">
    <property type="entry name" value="TM_PBP2"/>
    <property type="match status" value="1"/>
</dbReference>
<sequence>MTNERKNKFKYGVCRIAEMILILLILSIVVFTLSRLCPGDPLRSWYGDSVDRMSAAQKAAARESLGLEKPLPVQYGIWLKDVTHGDLGLSYKYKRPVTSVIGSVLGNTIVFGLISYILTFSLAFRIGRASAEREGTKLDRFICKSGVISGNIPVFFLSLICILVFAVNLRILPTGGAYSYGAEGNILDRAWHLVLPVFVIVIGHLWYYSYMVRNLLLEEMRKDYVLLLKAEGVPRTMIIKKYCRKNILPPMINIMAIAVPHLLGGTYVVEMVFGYPGLGRLSFESALYKDYNMLMATTLLTGSVVVISNHLAQIIGERIDPRMRHGEGSYE</sequence>
<reference evidence="10" key="1">
    <citation type="submission" date="2016-05" db="EMBL/GenBank/DDBJ databases">
        <authorList>
            <person name="Holder M.E."/>
            <person name="Ajami N.J."/>
            <person name="Petrosino J.F."/>
        </authorList>
    </citation>
    <scope>NUCLEOTIDE SEQUENCE [LARGE SCALE GENOMIC DNA]</scope>
    <source>
        <strain evidence="10">ATCC 700696</strain>
    </source>
</reference>
<dbReference type="InterPro" id="IPR045621">
    <property type="entry name" value="BPD_transp_1_N"/>
</dbReference>
<dbReference type="SUPFAM" id="SSF161098">
    <property type="entry name" value="MetI-like"/>
    <property type="match status" value="1"/>
</dbReference>
<dbReference type="InterPro" id="IPR035906">
    <property type="entry name" value="MetI-like_sf"/>
</dbReference>
<dbReference type="PANTHER" id="PTHR30465">
    <property type="entry name" value="INNER MEMBRANE ABC TRANSPORTER"/>
    <property type="match status" value="1"/>
</dbReference>
<evidence type="ECO:0000256" key="2">
    <source>
        <dbReference type="ARBA" id="ARBA00022448"/>
    </source>
</evidence>
<comment type="subcellular location">
    <subcellularLocation>
        <location evidence="1 7">Cell membrane</location>
        <topology evidence="1 7">Multi-pass membrane protein</topology>
    </subcellularLocation>
</comment>
<evidence type="ECO:0000259" key="8">
    <source>
        <dbReference type="PROSITE" id="PS50928"/>
    </source>
</evidence>
<protein>
    <submittedName>
        <fullName evidence="9">Peptide ABC transporter permease</fullName>
    </submittedName>
</protein>